<evidence type="ECO:0000313" key="1">
    <source>
        <dbReference type="EMBL" id="VCU10727.1"/>
    </source>
</evidence>
<name>A0A327JZ59_9BRAD</name>
<dbReference type="AlphaFoldDB" id="A0A327JZ59"/>
<protein>
    <submittedName>
        <fullName evidence="1">Uncharacterized protein</fullName>
    </submittedName>
</protein>
<dbReference type="Pfam" id="PF07370">
    <property type="entry name" value="DUF1489"/>
    <property type="match status" value="1"/>
</dbReference>
<keyword evidence="2" id="KW-1185">Reference proteome</keyword>
<dbReference type="RefSeq" id="WP_111388046.1">
    <property type="nucleotide sequence ID" value="NZ_NPEW01000278.1"/>
</dbReference>
<gene>
    <name evidence="1" type="ORF">RHODGE_RHODGE_03929</name>
</gene>
<dbReference type="Proteomes" id="UP000289200">
    <property type="component" value="Unassembled WGS sequence"/>
</dbReference>
<evidence type="ECO:0000313" key="2">
    <source>
        <dbReference type="Proteomes" id="UP000289200"/>
    </source>
</evidence>
<dbReference type="OrthoDB" id="9798292at2"/>
<dbReference type="EMBL" id="UWOC01000178">
    <property type="protein sequence ID" value="VCU10727.1"/>
    <property type="molecule type" value="Genomic_DNA"/>
</dbReference>
<comment type="caution">
    <text evidence="1">The sequence shown here is derived from an EMBL/GenBank/DDBJ whole genome shotgun (WGS) entry which is preliminary data.</text>
</comment>
<organism evidence="1 2">
    <name type="scientific">Rhodoplanes serenus</name>
    <dbReference type="NCBI Taxonomy" id="200615"/>
    <lineage>
        <taxon>Bacteria</taxon>
        <taxon>Pseudomonadati</taxon>
        <taxon>Pseudomonadota</taxon>
        <taxon>Alphaproteobacteria</taxon>
        <taxon>Hyphomicrobiales</taxon>
        <taxon>Nitrobacteraceae</taxon>
        <taxon>Rhodoplanes</taxon>
    </lineage>
</organism>
<reference evidence="2" key="1">
    <citation type="submission" date="2018-10" db="EMBL/GenBank/DDBJ databases">
        <authorList>
            <person name="Peiro R."/>
            <person name="Begona"/>
            <person name="Cbmso G."/>
            <person name="Lopez M."/>
            <person name="Gonzalez S."/>
            <person name="Sacristan E."/>
            <person name="Castillo E."/>
        </authorList>
    </citation>
    <scope>NUCLEOTIDE SEQUENCE [LARGE SCALE GENOMIC DNA]</scope>
</reference>
<dbReference type="PIRSF" id="PIRSF032025">
    <property type="entry name" value="UCP032025"/>
    <property type="match status" value="1"/>
</dbReference>
<accession>A0A327JZ59</accession>
<proteinExistence type="predicted"/>
<dbReference type="InterPro" id="IPR008320">
    <property type="entry name" value="UCP032025"/>
</dbReference>
<sequence>MALHLIKLCVGCDGIADLEAWIAERLAARPAGSPREHAHVTRMTPKRTGELLPGGSLYWVIRGEIACRQQLLDIRPFVDDAGVGRCRLVLDPAVVPVEPRPCRPFQGWRYLAAKAVPPDLSSRAADAAMPETLRRELRALGLL</sequence>